<dbReference type="EMBL" id="HBUE01323437">
    <property type="protein sequence ID" value="CAG6589427.1"/>
    <property type="molecule type" value="Transcribed_RNA"/>
</dbReference>
<proteinExistence type="predicted"/>
<dbReference type="EMBL" id="HBUE01323438">
    <property type="protein sequence ID" value="CAG6589430.1"/>
    <property type="molecule type" value="Transcribed_RNA"/>
</dbReference>
<evidence type="ECO:0000313" key="1">
    <source>
        <dbReference type="EMBL" id="CAG6497271.1"/>
    </source>
</evidence>
<dbReference type="EMBL" id="HBUE01323436">
    <property type="protein sequence ID" value="CAG6589426.1"/>
    <property type="molecule type" value="Transcribed_RNA"/>
</dbReference>
<dbReference type="EMBL" id="HBUE01323435">
    <property type="protein sequence ID" value="CAG6589425.1"/>
    <property type="molecule type" value="Transcribed_RNA"/>
</dbReference>
<dbReference type="EMBL" id="HBUE01216884">
    <property type="protein sequence ID" value="CAG6537420.1"/>
    <property type="molecule type" value="Transcribed_RNA"/>
</dbReference>
<organism evidence="1">
    <name type="scientific">Culex pipiens</name>
    <name type="common">House mosquito</name>
    <dbReference type="NCBI Taxonomy" id="7175"/>
    <lineage>
        <taxon>Eukaryota</taxon>
        <taxon>Metazoa</taxon>
        <taxon>Ecdysozoa</taxon>
        <taxon>Arthropoda</taxon>
        <taxon>Hexapoda</taxon>
        <taxon>Insecta</taxon>
        <taxon>Pterygota</taxon>
        <taxon>Neoptera</taxon>
        <taxon>Endopterygota</taxon>
        <taxon>Diptera</taxon>
        <taxon>Nematocera</taxon>
        <taxon>Culicoidea</taxon>
        <taxon>Culicidae</taxon>
        <taxon>Culicinae</taxon>
        <taxon>Culicini</taxon>
        <taxon>Culex</taxon>
        <taxon>Culex</taxon>
    </lineage>
</organism>
<sequence>MGSGVLTSRSFTTVLSSRMMVVSACSISFGGSWWIRVSLYRSEAGSSAGVYVGDGILTCLDLTLELRFGRGSFFALSRIASIILSSVISPISDELSERSSSSLKIWLLFTVLGSWRLKLSLLNRSSDSREDSGVMPGSTGLSTGAGSANGFGLFEAGCSSWKYRPGLSK</sequence>
<dbReference type="EMBL" id="HBUE01216882">
    <property type="protein sequence ID" value="CAG6537416.1"/>
    <property type="molecule type" value="Transcribed_RNA"/>
</dbReference>
<dbReference type="EMBL" id="HBUE01216881">
    <property type="protein sequence ID" value="CAG6537415.1"/>
    <property type="molecule type" value="Transcribed_RNA"/>
</dbReference>
<dbReference type="EMBL" id="HBUE01216880">
    <property type="protein sequence ID" value="CAG6537414.1"/>
    <property type="molecule type" value="Transcribed_RNA"/>
</dbReference>
<protein>
    <submittedName>
        <fullName evidence="1">(northern house mosquito) hypothetical protein</fullName>
    </submittedName>
</protein>
<dbReference type="EMBL" id="HBUE01323434">
    <property type="protein sequence ID" value="CAG6589424.1"/>
    <property type="molecule type" value="Transcribed_RNA"/>
</dbReference>
<dbReference type="EMBL" id="HBUE01132758">
    <property type="protein sequence ID" value="CAG6497271.1"/>
    <property type="molecule type" value="Transcribed_RNA"/>
</dbReference>
<dbReference type="AlphaFoldDB" id="A0A8D8CUM7"/>
<dbReference type="EMBL" id="HBUE01216883">
    <property type="protein sequence ID" value="CAG6537417.1"/>
    <property type="molecule type" value="Transcribed_RNA"/>
</dbReference>
<name>A0A8D8CUM7_CULPI</name>
<accession>A0A8D8CUM7</accession>
<reference evidence="1" key="1">
    <citation type="submission" date="2021-05" db="EMBL/GenBank/DDBJ databases">
        <authorList>
            <person name="Alioto T."/>
            <person name="Alioto T."/>
            <person name="Gomez Garrido J."/>
        </authorList>
    </citation>
    <scope>NUCLEOTIDE SEQUENCE</scope>
</reference>